<dbReference type="InterPro" id="IPR002423">
    <property type="entry name" value="Cpn60/GroEL/TCP-1"/>
</dbReference>
<sequence length="229" mass="24738">MSQRTILVTQAAHVLDLMMKFTTSPIRSMVDVPIHQEDPVVQRTPLIDNVISMVTKKTTSTPTPPTTQAQVTNGRNLVIEQSYGAPRVTKHGVTIPKAVEFNDKVKNVGATPMQQVANATNDMAGDGTTCATVLTCAIFSEGCKSDALRNTADLSSENTELKLLLCSNEQHHHYVIHIGITGGDAGREAHVMTIEGGGETTSSGQTGSWVLQIPLMEMELAETVLVDRW</sequence>
<proteinExistence type="inferred from homology"/>
<dbReference type="Proteomes" id="UP001151760">
    <property type="component" value="Unassembled WGS sequence"/>
</dbReference>
<evidence type="ECO:0000313" key="4">
    <source>
        <dbReference type="EMBL" id="GJT11931.1"/>
    </source>
</evidence>
<gene>
    <name evidence="4" type="ORF">Tco_0858973</name>
</gene>
<dbReference type="PRINTS" id="PR00298">
    <property type="entry name" value="CHAPERONIN60"/>
</dbReference>
<dbReference type="EMBL" id="BQNB010013107">
    <property type="protein sequence ID" value="GJT11931.1"/>
    <property type="molecule type" value="Genomic_DNA"/>
</dbReference>
<dbReference type="InterPro" id="IPR001844">
    <property type="entry name" value="Cpn60/GroEL"/>
</dbReference>
<protein>
    <submittedName>
        <fullName evidence="4">Chaperonin CPN60-2, mitochondrial-like protein</fullName>
    </submittedName>
</protein>
<name>A0ABQ5BAP0_9ASTR</name>
<dbReference type="PANTHER" id="PTHR45633">
    <property type="entry name" value="60 KDA HEAT SHOCK PROTEIN, MITOCHONDRIAL"/>
    <property type="match status" value="1"/>
</dbReference>
<evidence type="ECO:0000256" key="3">
    <source>
        <dbReference type="RuleBase" id="RU000418"/>
    </source>
</evidence>
<keyword evidence="2" id="KW-0143">Chaperone</keyword>
<dbReference type="Pfam" id="PF00118">
    <property type="entry name" value="Cpn60_TCP1"/>
    <property type="match status" value="1"/>
</dbReference>
<evidence type="ECO:0000256" key="1">
    <source>
        <dbReference type="ARBA" id="ARBA00006607"/>
    </source>
</evidence>
<dbReference type="InterPro" id="IPR027413">
    <property type="entry name" value="GROEL-like_equatorial_sf"/>
</dbReference>
<dbReference type="SUPFAM" id="SSF48592">
    <property type="entry name" value="GroEL equatorial domain-like"/>
    <property type="match status" value="1"/>
</dbReference>
<reference evidence="4" key="2">
    <citation type="submission" date="2022-01" db="EMBL/GenBank/DDBJ databases">
        <authorList>
            <person name="Yamashiro T."/>
            <person name="Shiraishi A."/>
            <person name="Satake H."/>
            <person name="Nakayama K."/>
        </authorList>
    </citation>
    <scope>NUCLEOTIDE SEQUENCE</scope>
</reference>
<dbReference type="Gene3D" id="1.10.560.10">
    <property type="entry name" value="GroEL-like equatorial domain"/>
    <property type="match status" value="1"/>
</dbReference>
<evidence type="ECO:0000313" key="5">
    <source>
        <dbReference type="Proteomes" id="UP001151760"/>
    </source>
</evidence>
<reference evidence="4" key="1">
    <citation type="journal article" date="2022" name="Int. J. Mol. Sci.">
        <title>Draft Genome of Tanacetum Coccineum: Genomic Comparison of Closely Related Tanacetum-Family Plants.</title>
        <authorList>
            <person name="Yamashiro T."/>
            <person name="Shiraishi A."/>
            <person name="Nakayama K."/>
            <person name="Satake H."/>
        </authorList>
    </citation>
    <scope>NUCLEOTIDE SEQUENCE</scope>
</reference>
<evidence type="ECO:0000256" key="2">
    <source>
        <dbReference type="ARBA" id="ARBA00023186"/>
    </source>
</evidence>
<keyword evidence="5" id="KW-1185">Reference proteome</keyword>
<accession>A0ABQ5BAP0</accession>
<comment type="caution">
    <text evidence="4">The sequence shown here is derived from an EMBL/GenBank/DDBJ whole genome shotgun (WGS) entry which is preliminary data.</text>
</comment>
<comment type="similarity">
    <text evidence="1 3">Belongs to the chaperonin (HSP60) family.</text>
</comment>
<organism evidence="4 5">
    <name type="scientific">Tanacetum coccineum</name>
    <dbReference type="NCBI Taxonomy" id="301880"/>
    <lineage>
        <taxon>Eukaryota</taxon>
        <taxon>Viridiplantae</taxon>
        <taxon>Streptophyta</taxon>
        <taxon>Embryophyta</taxon>
        <taxon>Tracheophyta</taxon>
        <taxon>Spermatophyta</taxon>
        <taxon>Magnoliopsida</taxon>
        <taxon>eudicotyledons</taxon>
        <taxon>Gunneridae</taxon>
        <taxon>Pentapetalae</taxon>
        <taxon>asterids</taxon>
        <taxon>campanulids</taxon>
        <taxon>Asterales</taxon>
        <taxon>Asteraceae</taxon>
        <taxon>Asteroideae</taxon>
        <taxon>Anthemideae</taxon>
        <taxon>Anthemidinae</taxon>
        <taxon>Tanacetum</taxon>
    </lineage>
</organism>